<feature type="transmembrane region" description="Helical" evidence="1">
    <location>
        <begin position="226"/>
        <end position="252"/>
    </location>
</feature>
<sequence length="259" mass="27735">MSQWMTLFGKEMMEMKRNAKWLWVPLVFLALGIMQPVTTYYMAQILENMGGLPEGTVIEMPVPAPEQVLVQTLSQFSSVGVLIIVLASMTVVSGERASGVAGMIMLKPVPHVSYITAKWAGLLSLTFVSFAAGYGGAWYYTNLLFGYVDMGRVGLSFLVYGLWLAFIVTLTVLLSSSLKGSGGIAFMAIAAAMGLSIAGGLFAKYMRWSPSKLADHAGLLLTQGKGGAGFALCLIVSFALIAALIVCSVRIFKSKSLFA</sequence>
<evidence type="ECO:0000256" key="1">
    <source>
        <dbReference type="SAM" id="Phobius"/>
    </source>
</evidence>
<feature type="transmembrane region" description="Helical" evidence="1">
    <location>
        <begin position="153"/>
        <end position="174"/>
    </location>
</feature>
<dbReference type="Pfam" id="PF12679">
    <property type="entry name" value="ABC2_membrane_2"/>
    <property type="match status" value="1"/>
</dbReference>
<proteinExistence type="predicted"/>
<name>A0A329MC51_9BACL</name>
<keyword evidence="1" id="KW-0812">Transmembrane</keyword>
<gene>
    <name evidence="2" type="ORF">DQG23_26460</name>
</gene>
<organism evidence="2 3">
    <name type="scientific">Paenibacillus contaminans</name>
    <dbReference type="NCBI Taxonomy" id="450362"/>
    <lineage>
        <taxon>Bacteria</taxon>
        <taxon>Bacillati</taxon>
        <taxon>Bacillota</taxon>
        <taxon>Bacilli</taxon>
        <taxon>Bacillales</taxon>
        <taxon>Paenibacillaceae</taxon>
        <taxon>Paenibacillus</taxon>
    </lineage>
</organism>
<accession>A0A329MC51</accession>
<keyword evidence="1" id="KW-0472">Membrane</keyword>
<keyword evidence="3" id="KW-1185">Reference proteome</keyword>
<dbReference type="Proteomes" id="UP000250369">
    <property type="component" value="Unassembled WGS sequence"/>
</dbReference>
<dbReference type="RefSeq" id="WP_113034040.1">
    <property type="nucleotide sequence ID" value="NZ_QMFB01000018.1"/>
</dbReference>
<protein>
    <submittedName>
        <fullName evidence="2">ABC transporter permease</fullName>
    </submittedName>
</protein>
<feature type="transmembrane region" description="Helical" evidence="1">
    <location>
        <begin position="119"/>
        <end position="141"/>
    </location>
</feature>
<evidence type="ECO:0000313" key="3">
    <source>
        <dbReference type="Proteomes" id="UP000250369"/>
    </source>
</evidence>
<dbReference type="AlphaFoldDB" id="A0A329MC51"/>
<feature type="transmembrane region" description="Helical" evidence="1">
    <location>
        <begin position="186"/>
        <end position="206"/>
    </location>
</feature>
<comment type="caution">
    <text evidence="2">The sequence shown here is derived from an EMBL/GenBank/DDBJ whole genome shotgun (WGS) entry which is preliminary data.</text>
</comment>
<dbReference type="OrthoDB" id="4187110at2"/>
<keyword evidence="1" id="KW-1133">Transmembrane helix</keyword>
<feature type="transmembrane region" description="Helical" evidence="1">
    <location>
        <begin position="76"/>
        <end position="98"/>
    </location>
</feature>
<feature type="transmembrane region" description="Helical" evidence="1">
    <location>
        <begin position="21"/>
        <end position="43"/>
    </location>
</feature>
<evidence type="ECO:0000313" key="2">
    <source>
        <dbReference type="EMBL" id="RAV17675.1"/>
    </source>
</evidence>
<reference evidence="2 3" key="1">
    <citation type="journal article" date="2009" name="Int. J. Syst. Evol. Microbiol.">
        <title>Paenibacillus contaminans sp. nov., isolated from a contaminated laboratory plate.</title>
        <authorList>
            <person name="Chou J.H."/>
            <person name="Lee J.H."/>
            <person name="Lin M.C."/>
            <person name="Chang P.S."/>
            <person name="Arun A.B."/>
            <person name="Young C.C."/>
            <person name="Chen W.M."/>
        </authorList>
    </citation>
    <scope>NUCLEOTIDE SEQUENCE [LARGE SCALE GENOMIC DNA]</scope>
    <source>
        <strain evidence="2 3">CKOBP-6</strain>
    </source>
</reference>
<dbReference type="EMBL" id="QMFB01000018">
    <property type="protein sequence ID" value="RAV17675.1"/>
    <property type="molecule type" value="Genomic_DNA"/>
</dbReference>